<dbReference type="STRING" id="706587.Desti_0999"/>
<evidence type="ECO:0000313" key="1">
    <source>
        <dbReference type="EMBL" id="AFM23717.1"/>
    </source>
</evidence>
<gene>
    <name evidence="1" type="ordered locus">Desti_0999</name>
</gene>
<protein>
    <recommendedName>
        <fullName evidence="3">XRE family transcriptional regulator</fullName>
    </recommendedName>
</protein>
<organism evidence="1 2">
    <name type="scientific">Desulfomonile tiedjei (strain ATCC 49306 / DSM 6799 / DCB-1)</name>
    <dbReference type="NCBI Taxonomy" id="706587"/>
    <lineage>
        <taxon>Bacteria</taxon>
        <taxon>Pseudomonadati</taxon>
        <taxon>Thermodesulfobacteriota</taxon>
        <taxon>Desulfomonilia</taxon>
        <taxon>Desulfomonilales</taxon>
        <taxon>Desulfomonilaceae</taxon>
        <taxon>Desulfomonile</taxon>
    </lineage>
</organism>
<reference evidence="2" key="1">
    <citation type="submission" date="2012-06" db="EMBL/GenBank/DDBJ databases">
        <title>Complete sequence of chromosome of Desulfomonile tiedjei DSM 6799.</title>
        <authorList>
            <person name="Lucas S."/>
            <person name="Copeland A."/>
            <person name="Lapidus A."/>
            <person name="Glavina del Rio T."/>
            <person name="Dalin E."/>
            <person name="Tice H."/>
            <person name="Bruce D."/>
            <person name="Goodwin L."/>
            <person name="Pitluck S."/>
            <person name="Peters L."/>
            <person name="Ovchinnikova G."/>
            <person name="Zeytun A."/>
            <person name="Lu M."/>
            <person name="Kyrpides N."/>
            <person name="Mavromatis K."/>
            <person name="Ivanova N."/>
            <person name="Brettin T."/>
            <person name="Detter J.C."/>
            <person name="Han C."/>
            <person name="Larimer F."/>
            <person name="Land M."/>
            <person name="Hauser L."/>
            <person name="Markowitz V."/>
            <person name="Cheng J.-F."/>
            <person name="Hugenholtz P."/>
            <person name="Woyke T."/>
            <person name="Wu D."/>
            <person name="Spring S."/>
            <person name="Schroeder M."/>
            <person name="Brambilla E."/>
            <person name="Klenk H.-P."/>
            <person name="Eisen J.A."/>
        </authorList>
    </citation>
    <scope>NUCLEOTIDE SEQUENCE [LARGE SCALE GENOMIC DNA]</scope>
    <source>
        <strain evidence="2">ATCC 49306 / DSM 6799 / DCB-1</strain>
    </source>
</reference>
<evidence type="ECO:0008006" key="3">
    <source>
        <dbReference type="Google" id="ProtNLM"/>
    </source>
</evidence>
<proteinExistence type="predicted"/>
<dbReference type="InterPro" id="IPR010982">
    <property type="entry name" value="Lambda_DNA-bd_dom_sf"/>
</dbReference>
<dbReference type="AlphaFoldDB" id="I4C2C6"/>
<accession>I4C2C6</accession>
<dbReference type="KEGG" id="dti:Desti_0999"/>
<dbReference type="EMBL" id="CP003360">
    <property type="protein sequence ID" value="AFM23717.1"/>
    <property type="molecule type" value="Genomic_DNA"/>
</dbReference>
<dbReference type="Proteomes" id="UP000006055">
    <property type="component" value="Chromosome"/>
</dbReference>
<dbReference type="HOGENOM" id="CLU_2522199_0_0_7"/>
<keyword evidence="2" id="KW-1185">Reference proteome</keyword>
<dbReference type="Gene3D" id="1.10.260.40">
    <property type="entry name" value="lambda repressor-like DNA-binding domains"/>
    <property type="match status" value="1"/>
</dbReference>
<dbReference type="GO" id="GO:0003677">
    <property type="term" value="F:DNA binding"/>
    <property type="evidence" value="ECO:0007669"/>
    <property type="project" value="InterPro"/>
</dbReference>
<name>I4C2C6_DESTA</name>
<sequence>MKNSTADYDNTHKKFAGRLLLLQRPGETRSAFCTRAGIKPARLRTWLKGEGVLYIHEGAEIAMRLNVSPGWLVCGEGTGGAYQN</sequence>
<dbReference type="RefSeq" id="WP_014808871.1">
    <property type="nucleotide sequence ID" value="NC_018025.1"/>
</dbReference>
<evidence type="ECO:0000313" key="2">
    <source>
        <dbReference type="Proteomes" id="UP000006055"/>
    </source>
</evidence>